<dbReference type="InterPro" id="IPR051423">
    <property type="entry name" value="CD225/Dispanin"/>
</dbReference>
<keyword evidence="8" id="KW-1185">Reference proteome</keyword>
<dbReference type="EMBL" id="JAZGQO010000011">
    <property type="protein sequence ID" value="KAK6172224.1"/>
    <property type="molecule type" value="Genomic_DNA"/>
</dbReference>
<accession>A0AAN8JAT6</accession>
<gene>
    <name evidence="7" type="ORF">SNE40_015935</name>
</gene>
<evidence type="ECO:0000256" key="6">
    <source>
        <dbReference type="SAM" id="Phobius"/>
    </source>
</evidence>
<evidence type="ECO:0000256" key="3">
    <source>
        <dbReference type="ARBA" id="ARBA00022692"/>
    </source>
</evidence>
<evidence type="ECO:0000313" key="8">
    <source>
        <dbReference type="Proteomes" id="UP001347796"/>
    </source>
</evidence>
<evidence type="ECO:0000256" key="5">
    <source>
        <dbReference type="ARBA" id="ARBA00023136"/>
    </source>
</evidence>
<dbReference type="GO" id="GO:0016020">
    <property type="term" value="C:membrane"/>
    <property type="evidence" value="ECO:0007669"/>
    <property type="project" value="UniProtKB-SubCell"/>
</dbReference>
<dbReference type="Proteomes" id="UP001347796">
    <property type="component" value="Unassembled WGS sequence"/>
</dbReference>
<dbReference type="Pfam" id="PF04505">
    <property type="entry name" value="CD225"/>
    <property type="match status" value="1"/>
</dbReference>
<feature type="transmembrane region" description="Helical" evidence="6">
    <location>
        <begin position="168"/>
        <end position="188"/>
    </location>
</feature>
<protein>
    <recommendedName>
        <fullName evidence="9">Synapse differentiation-inducing gene protein 1-like</fullName>
    </recommendedName>
</protein>
<sequence length="198" mass="22283">MLKFKECSKLWILTDKWREKYCSKLFINSSETNLPSQYDTDYGYDKTYDPAFITEQQIALDEASARVLARSYQRADAYGYAQPNSNGAGQQYPFTITDVDVVMHQPGVSTKVIRTRTRTCYTVLSVFTCLCCCMPLGLVALIMSLKAKSAADEGSYEVARSYDESSKYLNIAGIMIGLIIVVIAGVLYHSFSTDPYHY</sequence>
<organism evidence="7 8">
    <name type="scientific">Patella caerulea</name>
    <name type="common">Rayed Mediterranean limpet</name>
    <dbReference type="NCBI Taxonomy" id="87958"/>
    <lineage>
        <taxon>Eukaryota</taxon>
        <taxon>Metazoa</taxon>
        <taxon>Spiralia</taxon>
        <taxon>Lophotrochozoa</taxon>
        <taxon>Mollusca</taxon>
        <taxon>Gastropoda</taxon>
        <taxon>Patellogastropoda</taxon>
        <taxon>Patelloidea</taxon>
        <taxon>Patellidae</taxon>
        <taxon>Patella</taxon>
    </lineage>
</organism>
<comment type="caution">
    <text evidence="7">The sequence shown here is derived from an EMBL/GenBank/DDBJ whole genome shotgun (WGS) entry which is preliminary data.</text>
</comment>
<comment type="subcellular location">
    <subcellularLocation>
        <location evidence="1">Membrane</location>
    </subcellularLocation>
</comment>
<keyword evidence="4 6" id="KW-1133">Transmembrane helix</keyword>
<name>A0AAN8JAT6_PATCE</name>
<dbReference type="PANTHER" id="PTHR14948">
    <property type="entry name" value="NG5"/>
    <property type="match status" value="1"/>
</dbReference>
<proteinExistence type="inferred from homology"/>
<keyword evidence="3 6" id="KW-0812">Transmembrane</keyword>
<evidence type="ECO:0008006" key="9">
    <source>
        <dbReference type="Google" id="ProtNLM"/>
    </source>
</evidence>
<dbReference type="InterPro" id="IPR007593">
    <property type="entry name" value="CD225/Dispanin_fam"/>
</dbReference>
<dbReference type="PANTHER" id="PTHR14948:SF25">
    <property type="entry name" value="DUF4190 DOMAIN-CONTAINING PROTEIN"/>
    <property type="match status" value="1"/>
</dbReference>
<evidence type="ECO:0000256" key="2">
    <source>
        <dbReference type="ARBA" id="ARBA00006843"/>
    </source>
</evidence>
<evidence type="ECO:0000256" key="4">
    <source>
        <dbReference type="ARBA" id="ARBA00022989"/>
    </source>
</evidence>
<evidence type="ECO:0000256" key="1">
    <source>
        <dbReference type="ARBA" id="ARBA00004370"/>
    </source>
</evidence>
<evidence type="ECO:0000313" key="7">
    <source>
        <dbReference type="EMBL" id="KAK6172224.1"/>
    </source>
</evidence>
<comment type="similarity">
    <text evidence="2">Belongs to the CD225/Dispanin family.</text>
</comment>
<reference evidence="7 8" key="1">
    <citation type="submission" date="2024-01" db="EMBL/GenBank/DDBJ databases">
        <title>The genome of the rayed Mediterranean limpet Patella caerulea (Linnaeus, 1758).</title>
        <authorList>
            <person name="Anh-Thu Weber A."/>
            <person name="Halstead-Nussloch G."/>
        </authorList>
    </citation>
    <scope>NUCLEOTIDE SEQUENCE [LARGE SCALE GENOMIC DNA]</scope>
    <source>
        <strain evidence="7">AATW-2023a</strain>
        <tissue evidence="7">Whole specimen</tissue>
    </source>
</reference>
<keyword evidence="5 6" id="KW-0472">Membrane</keyword>
<feature type="transmembrane region" description="Helical" evidence="6">
    <location>
        <begin position="121"/>
        <end position="143"/>
    </location>
</feature>
<dbReference type="AlphaFoldDB" id="A0AAN8JAT6"/>